<name>A0A8S1QRV8_9CILI</name>
<evidence type="ECO:0000313" key="1">
    <source>
        <dbReference type="EMBL" id="CAD8118311.1"/>
    </source>
</evidence>
<evidence type="ECO:0000313" key="2">
    <source>
        <dbReference type="Proteomes" id="UP000692954"/>
    </source>
</evidence>
<keyword evidence="2" id="KW-1185">Reference proteome</keyword>
<comment type="caution">
    <text evidence="1">The sequence shown here is derived from an EMBL/GenBank/DDBJ whole genome shotgun (WGS) entry which is preliminary data.</text>
</comment>
<dbReference type="EMBL" id="CAJJDN010000116">
    <property type="protein sequence ID" value="CAD8118311.1"/>
    <property type="molecule type" value="Genomic_DNA"/>
</dbReference>
<reference evidence="1" key="1">
    <citation type="submission" date="2021-01" db="EMBL/GenBank/DDBJ databases">
        <authorList>
            <consortium name="Genoscope - CEA"/>
            <person name="William W."/>
        </authorList>
    </citation>
    <scope>NUCLEOTIDE SEQUENCE</scope>
</reference>
<accession>A0A8S1QRV8</accession>
<sequence>MNILYFKGFLSYLIIQQNRIFKIYIWCYDDCTIFELKLKRNYHTIVLIQFKLCQTSQQQKLNNLLKYFVSTVGIDNIYYCVTSTKKCQLLTQFIDLVKQVNAECSAFNLKCISNGTNFGQVVKQQVRLENLLALGDSLKIFQHVDQADAMRHQKLKNLIMVVRDTRICLFQNNYEDQNYFKCNKQMQPQNGQHMDLNVFLWLIGPRLQNKLVLLQITNLKLSFGILLQNKGMFRYQKKDQNF</sequence>
<dbReference type="AlphaFoldDB" id="A0A8S1QRV8"/>
<proteinExistence type="predicted"/>
<dbReference type="Proteomes" id="UP000692954">
    <property type="component" value="Unassembled WGS sequence"/>
</dbReference>
<gene>
    <name evidence="1" type="ORF">PSON_ATCC_30995.1.T1160194</name>
</gene>
<organism evidence="1 2">
    <name type="scientific">Paramecium sonneborni</name>
    <dbReference type="NCBI Taxonomy" id="65129"/>
    <lineage>
        <taxon>Eukaryota</taxon>
        <taxon>Sar</taxon>
        <taxon>Alveolata</taxon>
        <taxon>Ciliophora</taxon>
        <taxon>Intramacronucleata</taxon>
        <taxon>Oligohymenophorea</taxon>
        <taxon>Peniculida</taxon>
        <taxon>Parameciidae</taxon>
        <taxon>Paramecium</taxon>
    </lineage>
</organism>
<protein>
    <submittedName>
        <fullName evidence="1">Uncharacterized protein</fullName>
    </submittedName>
</protein>